<evidence type="ECO:0000313" key="2">
    <source>
        <dbReference type="EMBL" id="GFH49331.1"/>
    </source>
</evidence>
<accession>A0AAD3CNQ2</accession>
<reference evidence="2 3" key="1">
    <citation type="journal article" date="2021" name="Sci. Rep.">
        <title>The genome of the diatom Chaetoceros tenuissimus carries an ancient integrated fragment of an extant virus.</title>
        <authorList>
            <person name="Hongo Y."/>
            <person name="Kimura K."/>
            <person name="Takaki Y."/>
            <person name="Yoshida Y."/>
            <person name="Baba S."/>
            <person name="Kobayashi G."/>
            <person name="Nagasaki K."/>
            <person name="Hano T."/>
            <person name="Tomaru Y."/>
        </authorList>
    </citation>
    <scope>NUCLEOTIDE SEQUENCE [LARGE SCALE GENOMIC DNA]</scope>
    <source>
        <strain evidence="2 3">NIES-3715</strain>
    </source>
</reference>
<feature type="signal peptide" evidence="1">
    <location>
        <begin position="1"/>
        <end position="22"/>
    </location>
</feature>
<evidence type="ECO:0000256" key="1">
    <source>
        <dbReference type="SAM" id="SignalP"/>
    </source>
</evidence>
<dbReference type="AlphaFoldDB" id="A0AAD3CNQ2"/>
<keyword evidence="3" id="KW-1185">Reference proteome</keyword>
<organism evidence="2 3">
    <name type="scientific">Chaetoceros tenuissimus</name>
    <dbReference type="NCBI Taxonomy" id="426638"/>
    <lineage>
        <taxon>Eukaryota</taxon>
        <taxon>Sar</taxon>
        <taxon>Stramenopiles</taxon>
        <taxon>Ochrophyta</taxon>
        <taxon>Bacillariophyta</taxon>
        <taxon>Coscinodiscophyceae</taxon>
        <taxon>Chaetocerotophycidae</taxon>
        <taxon>Chaetocerotales</taxon>
        <taxon>Chaetocerotaceae</taxon>
        <taxon>Chaetoceros</taxon>
    </lineage>
</organism>
<dbReference type="Proteomes" id="UP001054902">
    <property type="component" value="Unassembled WGS sequence"/>
</dbReference>
<evidence type="ECO:0000313" key="3">
    <source>
        <dbReference type="Proteomes" id="UP001054902"/>
    </source>
</evidence>
<name>A0AAD3CNQ2_9STRA</name>
<sequence length="311" mass="35076">MLFKTLYTTFCLASFFLHSTSSEVLYGSTFNVDRNERLEKLNIEFIKGDDPVRFSEQVSSELELDEPSRNWFLETFAHSLARLDEKEVLSLSLGLPTGEEKVTVREGDDLSQLAHVTSYLHGLTVTDTNTIYQNLISKLPQHTSKEWKERREAGISRILTQRLQLVNPPASSSDECILTLGIDISNSSVEDVTAFIESFPPSNLLCEVIVVGKHSDVETKKQLLNSFPQFSYFLKSNRDSRASKEVLSTLGTSRFVLFIEDFKAIAEETDSLVRQGLDLLKTEQGEGQDVILQFATKEEAFTLKALLFARS</sequence>
<dbReference type="EMBL" id="BLLK01000038">
    <property type="protein sequence ID" value="GFH49331.1"/>
    <property type="molecule type" value="Genomic_DNA"/>
</dbReference>
<keyword evidence="1" id="KW-0732">Signal</keyword>
<comment type="caution">
    <text evidence="2">The sequence shown here is derived from an EMBL/GenBank/DDBJ whole genome shotgun (WGS) entry which is preliminary data.</text>
</comment>
<proteinExistence type="predicted"/>
<protein>
    <submittedName>
        <fullName evidence="2">Uncharacterized protein</fullName>
    </submittedName>
</protein>
<gene>
    <name evidence="2" type="ORF">CTEN210_05807</name>
</gene>
<feature type="chain" id="PRO_5041951474" evidence="1">
    <location>
        <begin position="23"/>
        <end position="311"/>
    </location>
</feature>